<evidence type="ECO:0000313" key="7">
    <source>
        <dbReference type="EMBL" id="AYJ81062.1"/>
    </source>
</evidence>
<dbReference type="PANTHER" id="PTHR12338">
    <property type="entry name" value="AUTOTRANSPORTER"/>
    <property type="match status" value="1"/>
</dbReference>
<dbReference type="GeneID" id="56462187"/>
<dbReference type="Proteomes" id="UP000273809">
    <property type="component" value="Chromosome"/>
</dbReference>
<evidence type="ECO:0000256" key="5">
    <source>
        <dbReference type="SAM" id="Phobius"/>
    </source>
</evidence>
<comment type="subcellular location">
    <subcellularLocation>
        <location evidence="1">Secreted</location>
    </subcellularLocation>
</comment>
<dbReference type="EMBL" id="CP032823">
    <property type="protein sequence ID" value="AYJ81062.1"/>
    <property type="molecule type" value="Genomic_DNA"/>
</dbReference>
<evidence type="ECO:0000256" key="1">
    <source>
        <dbReference type="ARBA" id="ARBA00004613"/>
    </source>
</evidence>
<reference evidence="7 8" key="1">
    <citation type="submission" date="2018-10" db="EMBL/GenBank/DDBJ databases">
        <title>Complete genome sequences of Arcobacter cryaerophilus strains ATCC 43158 and ATCC 49615.</title>
        <authorList>
            <person name="Miller W.G."/>
            <person name="Yee E."/>
            <person name="Bono J.L."/>
        </authorList>
    </citation>
    <scope>NUCLEOTIDE SEQUENCE [LARGE SCALE GENOMIC DNA]</scope>
    <source>
        <strain evidence="7 8">ATCC 43158</strain>
    </source>
</reference>
<evidence type="ECO:0000259" key="6">
    <source>
        <dbReference type="SMART" id="SM00912"/>
    </source>
</evidence>
<keyword evidence="3" id="KW-0732">Signal</keyword>
<dbReference type="Pfam" id="PF18657">
    <property type="entry name" value="YDG"/>
    <property type="match status" value="2"/>
</dbReference>
<evidence type="ECO:0000256" key="3">
    <source>
        <dbReference type="ARBA" id="ARBA00022729"/>
    </source>
</evidence>
<dbReference type="Pfam" id="PF07581">
    <property type="entry name" value="Glug"/>
    <property type="match status" value="6"/>
</dbReference>
<keyword evidence="5" id="KW-1133">Transmembrane helix</keyword>
<dbReference type="InterPro" id="IPR041286">
    <property type="entry name" value="MBG_2"/>
</dbReference>
<feature type="transmembrane region" description="Helical" evidence="5">
    <location>
        <begin position="12"/>
        <end position="30"/>
    </location>
</feature>
<accession>A0AAD0TU70</accession>
<dbReference type="Pfam" id="PF18676">
    <property type="entry name" value="MBG_2"/>
    <property type="match status" value="1"/>
</dbReference>
<keyword evidence="2" id="KW-0964">Secreted</keyword>
<gene>
    <name evidence="7" type="ORF">ACRYA_1974</name>
</gene>
<feature type="domain" description="Filamentous haemagglutinin FhaB/tRNA nuclease CdiA-like TPS" evidence="6">
    <location>
        <begin position="27"/>
        <end position="139"/>
    </location>
</feature>
<dbReference type="Gene3D" id="2.160.20.110">
    <property type="match status" value="2"/>
</dbReference>
<dbReference type="SUPFAM" id="SSF51126">
    <property type="entry name" value="Pectin lyase-like"/>
    <property type="match status" value="1"/>
</dbReference>
<dbReference type="GO" id="GO:0005576">
    <property type="term" value="C:extracellular region"/>
    <property type="evidence" value="ECO:0007669"/>
    <property type="project" value="UniProtKB-SubCell"/>
</dbReference>
<dbReference type="Gene3D" id="2.160.20.10">
    <property type="entry name" value="Single-stranded right-handed beta-helix, Pectin lyase-like"/>
    <property type="match status" value="1"/>
</dbReference>
<dbReference type="PANTHER" id="PTHR12338:SF8">
    <property type="entry name" value="HEME_HEMOPEXIN-BINDING PROTEIN"/>
    <property type="match status" value="1"/>
</dbReference>
<keyword evidence="5" id="KW-0472">Membrane</keyword>
<feature type="region of interest" description="Disordered" evidence="4">
    <location>
        <begin position="1349"/>
        <end position="1369"/>
    </location>
</feature>
<proteinExistence type="predicted"/>
<feature type="compositionally biased region" description="Low complexity" evidence="4">
    <location>
        <begin position="1352"/>
        <end position="1369"/>
    </location>
</feature>
<sequence length="1402" mass="148958">MYYKNEYKNRFSILKYSVISVVVACNLYAAPSGGTVVSGDATINQSGNTTNINQSSNKATINWQDFSIKSNEIVNFNQPNSNSITLNRVIGNEKSIIDGALNANGQVWLINSNGVLFGKNAKVNTAGIVASTKDISNEDFNKGNYNFKGNSTASIVNEGEIKSLANTHATFIANSVTNKGKIEVHKGTINLVGANDVTLTLNENQNLSLKVNKGVLDALVDNQNLIVANGGQIYLTTNAKDELLKGVVNHSGIIEVNSLDELTQSEVILFAHGGTANIDGTINAKGGFVETSGEKLNVTSNTKVVAKDWLLDPTNILIESTGGNILTGESVSATAIENNLETTNVHLQATNNITVNQNITWGTDKQLKLEADNINVNATINNTNQTNGGVYFQAANTTNKVVFDTNGKVVVNNVYQLQWINTALNGKYELGSNIDAGVTKTDTAKWGTTGFNPIGEDNLHYFNGTFDGLGFTISNLYINRPNQDYVGLFGYTNSSAVIKNIGLTNIDIAGYNHTGGLVGYNYMGTISNSYTTGNLNGQSFLGGLVGHNSYGTISNSYTTGNLNGQSFLGGLVGKNDFGTISNSYASGSVNLDYGIIGGLVAENNAGTISNSFYDNETNTKSMFDSSYGKTKAEILAQFKGKDGWITSGADVAGYSIDTILLPQLKTFYKPTNTLFQSGYGTTLNPYTITNWTQLQNINNSNILTQNYYFNLLNNLSSSTSDYTNLASNTANGGLGWNPIGDSSNSFNGTFDGLGFTISDLYINRHDTNYVGLFGYTNSNAAIKNIGLKNLNIIGSSQVGALVGKNHGTISNSYSTGNVRGFQRIGGLVGYNDYGTISNSYSTGNVSGTMYTGGLVGTNFYGTISNSYSTGNVTGQFHTGGLVGANDNGTISNSFYDKTKYTGNGVGNNSTHSGVTGKTTQEMSYGETFKNASWDIVADSSVTSLTPVIKWDSINNKYVWAIAPLALTYTLGDKTTTYNGTTQNLSTFYNNSTNIFGTNHSFIDLSKYKFQVAGSDVTGYKDADIYNSIKLVNNSDSFAILKASGNTDGKLTINKKDLTISNITANNKTYDGTTTATLSNIGSLVGLVTGEDLVLNNPTSVIFSSKDVGDNIDVTATGYTISNKDSFKASNYNLLDTSKTTTANISKASLTATLNDNSKTYDGVSYSGGSGITYNGFVNGETASSLAGTLLYSGTSQGAKDAGNYIISGSGLTSNNYNISFVNGKLTINKKDLTISNITANNKTYDGTTTATLSNIGSLVGLVTGEDLVLNNPTSVIFSNKDVGDDIVVTATGYTISNKDSFKASNYNLLDTSKTTTANIVASVNPTPTPTDNNQKPKVDEKVQRVIASIEPSTNSSSSSNQSVPSSLNSDIRTLSFNGVDETRVINGGVRVPDNIVNNLDEL</sequence>
<dbReference type="SMART" id="SM00912">
    <property type="entry name" value="Haemagg_act"/>
    <property type="match status" value="1"/>
</dbReference>
<dbReference type="Pfam" id="PF05860">
    <property type="entry name" value="TPS"/>
    <property type="match status" value="1"/>
</dbReference>
<organism evidence="7 8">
    <name type="scientific">Aliarcobacter cryaerophilus ATCC 43158</name>
    <dbReference type="NCBI Taxonomy" id="1032070"/>
    <lineage>
        <taxon>Bacteria</taxon>
        <taxon>Pseudomonadati</taxon>
        <taxon>Campylobacterota</taxon>
        <taxon>Epsilonproteobacteria</taxon>
        <taxon>Campylobacterales</taxon>
        <taxon>Arcobacteraceae</taxon>
        <taxon>Aliarcobacter</taxon>
    </lineage>
</organism>
<dbReference type="InterPro" id="IPR008638">
    <property type="entry name" value="FhaB/CdiA-like_TPS"/>
</dbReference>
<evidence type="ECO:0000256" key="4">
    <source>
        <dbReference type="SAM" id="MobiDB-lite"/>
    </source>
</evidence>
<evidence type="ECO:0000256" key="2">
    <source>
        <dbReference type="ARBA" id="ARBA00022525"/>
    </source>
</evidence>
<keyword evidence="5" id="KW-0812">Transmembrane</keyword>
<dbReference type="KEGG" id="acre:ACRYA_1974"/>
<dbReference type="InterPro" id="IPR050909">
    <property type="entry name" value="Bact_Autotransporter_VF"/>
</dbReference>
<protein>
    <submittedName>
        <fullName evidence="7">Hemagglutinin domain-containing protein</fullName>
    </submittedName>
</protein>
<dbReference type="InterPro" id="IPR011050">
    <property type="entry name" value="Pectin_lyase_fold/virulence"/>
</dbReference>
<dbReference type="NCBIfam" id="TIGR01901">
    <property type="entry name" value="adhes_NPXG"/>
    <property type="match status" value="1"/>
</dbReference>
<evidence type="ECO:0000313" key="8">
    <source>
        <dbReference type="Proteomes" id="UP000273809"/>
    </source>
</evidence>
<dbReference type="Gene3D" id="3.30.210.10">
    <property type="entry name" value="DNA polymerase, thumb domain"/>
    <property type="match status" value="1"/>
</dbReference>
<name>A0AAD0TU70_9BACT</name>
<dbReference type="InterPro" id="IPR037160">
    <property type="entry name" value="DNA_Pol_thumb_sf"/>
</dbReference>
<dbReference type="InterPro" id="IPR041248">
    <property type="entry name" value="YDG"/>
</dbReference>
<dbReference type="RefSeq" id="WP_121443304.1">
    <property type="nucleotide sequence ID" value="NZ_CP021072.1"/>
</dbReference>
<dbReference type="InterPro" id="IPR012334">
    <property type="entry name" value="Pectin_lyas_fold"/>
</dbReference>
<dbReference type="InterPro" id="IPR011493">
    <property type="entry name" value="GLUG"/>
</dbReference>